<evidence type="ECO:0000256" key="3">
    <source>
        <dbReference type="ARBA" id="ARBA00011738"/>
    </source>
</evidence>
<dbReference type="Gene3D" id="3.50.50.60">
    <property type="entry name" value="FAD/NAD(P)-binding domain"/>
    <property type="match status" value="2"/>
</dbReference>
<reference evidence="16" key="1">
    <citation type="journal article" date="2019" name="Int. J. Syst. Evol. Microbiol.">
        <title>The Global Catalogue of Microorganisms (GCM) 10K type strain sequencing project: providing services to taxonomists for standard genome sequencing and annotation.</title>
        <authorList>
            <consortium name="The Broad Institute Genomics Platform"/>
            <consortium name="The Broad Institute Genome Sequencing Center for Infectious Disease"/>
            <person name="Wu L."/>
            <person name="Ma J."/>
        </authorList>
    </citation>
    <scope>NUCLEOTIDE SEQUENCE [LARGE SCALE GENOMIC DNA]</scope>
    <source>
        <strain evidence="16">JCM 17843</strain>
    </source>
</reference>
<dbReference type="EC" id="1.8.1.7" evidence="12"/>
<dbReference type="InterPro" id="IPR006324">
    <property type="entry name" value="GSHR"/>
</dbReference>
<evidence type="ECO:0000256" key="6">
    <source>
        <dbReference type="ARBA" id="ARBA00022857"/>
    </source>
</evidence>
<dbReference type="InterPro" id="IPR036188">
    <property type="entry name" value="FAD/NAD-bd_sf"/>
</dbReference>
<proteinExistence type="inferred from homology"/>
<dbReference type="InterPro" id="IPR004099">
    <property type="entry name" value="Pyr_nucl-diS_OxRdtase_dimer"/>
</dbReference>
<protein>
    <recommendedName>
        <fullName evidence="12">Glutathione reductase</fullName>
        <shortName evidence="12">GRase</shortName>
        <ecNumber evidence="12">1.8.1.7</ecNumber>
    </recommendedName>
</protein>
<dbReference type="SUPFAM" id="SSF51905">
    <property type="entry name" value="FAD/NAD(P)-binding domain"/>
    <property type="match status" value="1"/>
</dbReference>
<dbReference type="PRINTS" id="PR00368">
    <property type="entry name" value="FADPNR"/>
</dbReference>
<dbReference type="Proteomes" id="UP000602381">
    <property type="component" value="Unassembled WGS sequence"/>
</dbReference>
<comment type="function">
    <text evidence="12">Catalyzes the reduction of glutathione disulfide (GSSG) to reduced glutathione (GSH).</text>
</comment>
<keyword evidence="16" id="KW-1185">Reference proteome</keyword>
<comment type="subunit">
    <text evidence="3">Homodimer.</text>
</comment>
<dbReference type="PRINTS" id="PR00411">
    <property type="entry name" value="PNDRDTASEI"/>
</dbReference>
<dbReference type="InterPro" id="IPR046952">
    <property type="entry name" value="GSHR/TRXR-like"/>
</dbReference>
<dbReference type="PIRSF" id="PIRSF000350">
    <property type="entry name" value="Mercury_reductase_MerA"/>
    <property type="match status" value="1"/>
</dbReference>
<comment type="similarity">
    <text evidence="2 11">Belongs to the class-I pyridine nucleotide-disulfide oxidoreductase family.</text>
</comment>
<comment type="cofactor">
    <cofactor evidence="1 12">
        <name>FAD</name>
        <dbReference type="ChEBI" id="CHEBI:57692"/>
    </cofactor>
</comment>
<dbReference type="InterPro" id="IPR001100">
    <property type="entry name" value="Pyr_nuc-diS_OxRdtase"/>
</dbReference>
<feature type="domain" description="Pyridine nucleotide-disulphide oxidoreductase dimerisation" evidence="13">
    <location>
        <begin position="339"/>
        <end position="446"/>
    </location>
</feature>
<dbReference type="PANTHER" id="PTHR42737:SF2">
    <property type="entry name" value="GLUTATHIONE REDUCTASE"/>
    <property type="match status" value="1"/>
</dbReference>
<name>A0ABQ2L6L3_9PROT</name>
<evidence type="ECO:0000256" key="8">
    <source>
        <dbReference type="ARBA" id="ARBA00023157"/>
    </source>
</evidence>
<dbReference type="InterPro" id="IPR023753">
    <property type="entry name" value="FAD/NAD-binding_dom"/>
</dbReference>
<comment type="caution">
    <text evidence="15">The sequence shown here is derived from an EMBL/GenBank/DDBJ whole genome shotgun (WGS) entry which is preliminary data.</text>
</comment>
<keyword evidence="6 12" id="KW-0521">NADP</keyword>
<dbReference type="Pfam" id="PF07992">
    <property type="entry name" value="Pyr_redox_2"/>
    <property type="match status" value="1"/>
</dbReference>
<organism evidence="15 16">
    <name type="scientific">Iodidimonas muriae</name>
    <dbReference type="NCBI Taxonomy" id="261467"/>
    <lineage>
        <taxon>Bacteria</taxon>
        <taxon>Pseudomonadati</taxon>
        <taxon>Pseudomonadota</taxon>
        <taxon>Alphaproteobacteria</taxon>
        <taxon>Iodidimonadales</taxon>
        <taxon>Iodidimonadaceae</taxon>
        <taxon>Iodidimonas</taxon>
    </lineage>
</organism>
<evidence type="ECO:0000256" key="11">
    <source>
        <dbReference type="RuleBase" id="RU003691"/>
    </source>
</evidence>
<feature type="domain" description="FAD/NAD(P)-binding" evidence="14">
    <location>
        <begin position="8"/>
        <end position="319"/>
    </location>
</feature>
<keyword evidence="9 11" id="KW-0676">Redox-active center</keyword>
<dbReference type="PROSITE" id="PS00076">
    <property type="entry name" value="PYRIDINE_REDOX_1"/>
    <property type="match status" value="1"/>
</dbReference>
<evidence type="ECO:0000256" key="10">
    <source>
        <dbReference type="ARBA" id="ARBA00049142"/>
    </source>
</evidence>
<dbReference type="InterPro" id="IPR016156">
    <property type="entry name" value="FAD/NAD-linked_Rdtase_dimer_sf"/>
</dbReference>
<dbReference type="RefSeq" id="WP_150004709.1">
    <property type="nucleotide sequence ID" value="NZ_BMOV01000001.1"/>
</dbReference>
<comment type="catalytic activity">
    <reaction evidence="10 12">
        <text>2 glutathione + NADP(+) = glutathione disulfide + NADPH + H(+)</text>
        <dbReference type="Rhea" id="RHEA:11740"/>
        <dbReference type="ChEBI" id="CHEBI:15378"/>
        <dbReference type="ChEBI" id="CHEBI:57783"/>
        <dbReference type="ChEBI" id="CHEBI:57925"/>
        <dbReference type="ChEBI" id="CHEBI:58297"/>
        <dbReference type="ChEBI" id="CHEBI:58349"/>
        <dbReference type="EC" id="1.8.1.7"/>
    </reaction>
</comment>
<dbReference type="Pfam" id="PF02852">
    <property type="entry name" value="Pyr_redox_dim"/>
    <property type="match status" value="1"/>
</dbReference>
<evidence type="ECO:0000259" key="14">
    <source>
        <dbReference type="Pfam" id="PF07992"/>
    </source>
</evidence>
<keyword evidence="5 11" id="KW-0274">FAD</keyword>
<evidence type="ECO:0000313" key="15">
    <source>
        <dbReference type="EMBL" id="GGO05105.1"/>
    </source>
</evidence>
<keyword evidence="8" id="KW-1015">Disulfide bond</keyword>
<dbReference type="PANTHER" id="PTHR42737">
    <property type="entry name" value="GLUTATHIONE REDUCTASE"/>
    <property type="match status" value="1"/>
</dbReference>
<evidence type="ECO:0000256" key="7">
    <source>
        <dbReference type="ARBA" id="ARBA00023002"/>
    </source>
</evidence>
<evidence type="ECO:0000259" key="13">
    <source>
        <dbReference type="Pfam" id="PF02852"/>
    </source>
</evidence>
<evidence type="ECO:0000313" key="16">
    <source>
        <dbReference type="Proteomes" id="UP000602381"/>
    </source>
</evidence>
<gene>
    <name evidence="15" type="ORF">GCM10007972_02140</name>
</gene>
<keyword evidence="7 11" id="KW-0560">Oxidoreductase</keyword>
<evidence type="ECO:0000256" key="2">
    <source>
        <dbReference type="ARBA" id="ARBA00007532"/>
    </source>
</evidence>
<evidence type="ECO:0000256" key="4">
    <source>
        <dbReference type="ARBA" id="ARBA00022630"/>
    </source>
</evidence>
<sequence>MTQSPYDYDLFVIGAGSGGVRASRIAASLGAKVAVAEEYRVGGTCVIRGCVPKKLMTYAAHFHEDFEDAVGFGWDAVTPNFDWTKFIAAKDAEIDRLNGLYKKMLASNNVEVFESRATLEDAHTVRMGDKTVTADTILVATGGTVNLPRTPGVEHAITSNEAFHLKELPKDIVIVGGGYIAVEFAGIFNGLGSNVTLVYRRDRILRGFDEDLRIRLQKAMQDKGIKILCHTDVEAIEKTGDGLSLTLNSGESLKADQLMYAIGRRPYTEGLGLERAGVALDTNGAVTVDDYSRTNVENIYAVGDVTDRIALTPVAIKEGHAFALTRFKGTPVSPDHHNVASAVFSHPPIGTVGMTEDQAIDKLGDVDVYESDYRPMKNTLAGRDERAYAKIIVDCKTDKVVGIHMIGPDSPEIIQGFAVAIKMGLTKADLDKTVAIHPSSAEELVLMSTKRN</sequence>
<evidence type="ECO:0000256" key="9">
    <source>
        <dbReference type="ARBA" id="ARBA00023284"/>
    </source>
</evidence>
<evidence type="ECO:0000256" key="12">
    <source>
        <dbReference type="RuleBase" id="RU365040"/>
    </source>
</evidence>
<dbReference type="InterPro" id="IPR012999">
    <property type="entry name" value="Pyr_OxRdtase_I_AS"/>
</dbReference>
<dbReference type="NCBIfam" id="TIGR01424">
    <property type="entry name" value="gluta_reduc_2"/>
    <property type="match status" value="1"/>
</dbReference>
<dbReference type="NCBIfam" id="NF004776">
    <property type="entry name" value="PRK06116.1"/>
    <property type="match status" value="1"/>
</dbReference>
<dbReference type="Gene3D" id="3.30.390.30">
    <property type="match status" value="1"/>
</dbReference>
<keyword evidence="4 11" id="KW-0285">Flavoprotein</keyword>
<dbReference type="SUPFAM" id="SSF55424">
    <property type="entry name" value="FAD/NAD-linked reductases, dimerisation (C-terminal) domain"/>
    <property type="match status" value="1"/>
</dbReference>
<dbReference type="EMBL" id="BMOV01000001">
    <property type="protein sequence ID" value="GGO05105.1"/>
    <property type="molecule type" value="Genomic_DNA"/>
</dbReference>
<evidence type="ECO:0000256" key="1">
    <source>
        <dbReference type="ARBA" id="ARBA00001974"/>
    </source>
</evidence>
<evidence type="ECO:0000256" key="5">
    <source>
        <dbReference type="ARBA" id="ARBA00022827"/>
    </source>
</evidence>
<accession>A0ABQ2L6L3</accession>